<dbReference type="AlphaFoldDB" id="A0A3D8IJP2"/>
<comment type="caution">
    <text evidence="1">The sequence shown here is derived from an EMBL/GenBank/DDBJ whole genome shotgun (WGS) entry which is preliminary data.</text>
</comment>
<dbReference type="Proteomes" id="UP000256379">
    <property type="component" value="Unassembled WGS sequence"/>
</dbReference>
<dbReference type="EMBL" id="NXLQ01000013">
    <property type="protein sequence ID" value="RDU65343.1"/>
    <property type="molecule type" value="Genomic_DNA"/>
</dbReference>
<proteinExistence type="predicted"/>
<organism evidence="1 2">
    <name type="scientific">Helicobacter didelphidarum</name>
    <dbReference type="NCBI Taxonomy" id="2040648"/>
    <lineage>
        <taxon>Bacteria</taxon>
        <taxon>Pseudomonadati</taxon>
        <taxon>Campylobacterota</taxon>
        <taxon>Epsilonproteobacteria</taxon>
        <taxon>Campylobacterales</taxon>
        <taxon>Helicobacteraceae</taxon>
        <taxon>Helicobacter</taxon>
    </lineage>
</organism>
<evidence type="ECO:0000313" key="2">
    <source>
        <dbReference type="Proteomes" id="UP000256379"/>
    </source>
</evidence>
<keyword evidence="2" id="KW-1185">Reference proteome</keyword>
<evidence type="ECO:0000313" key="1">
    <source>
        <dbReference type="EMBL" id="RDU65343.1"/>
    </source>
</evidence>
<reference evidence="1 2" key="1">
    <citation type="submission" date="2018-04" db="EMBL/GenBank/DDBJ databases">
        <title>Novel Campyloabacter and Helicobacter Species and Strains.</title>
        <authorList>
            <person name="Mannion A.J."/>
            <person name="Shen Z."/>
            <person name="Fox J.G."/>
        </authorList>
    </citation>
    <scope>NUCLEOTIDE SEQUENCE [LARGE SCALE GENOMIC DNA]</scope>
    <source>
        <strain evidence="1 2">MIT 17-337</strain>
    </source>
</reference>
<accession>A0A3D8IJP2</accession>
<name>A0A3D8IJP2_9HELI</name>
<sequence>MSKDYKYCFQNNLIDKNLFNKKEFQWLLTLTKNPYRIYRKIKWKKSFIGSIVRNPKKILKLINNTSQK</sequence>
<protein>
    <submittedName>
        <fullName evidence="1">Uncharacterized protein</fullName>
    </submittedName>
</protein>
<gene>
    <name evidence="1" type="ORF">CQA53_06640</name>
</gene>